<reference evidence="3" key="2">
    <citation type="submission" date="2023-01" db="EMBL/GenBank/DDBJ databases">
        <title>Human gut microbiome strain richness.</title>
        <authorList>
            <person name="Chen-Liaw A."/>
        </authorList>
    </citation>
    <scope>NUCLEOTIDE SEQUENCE</scope>
    <source>
        <strain evidence="3">D43st1_D9_D43t1_170807</strain>
    </source>
</reference>
<comment type="caution">
    <text evidence="2">The sequence shown here is derived from an EMBL/GenBank/DDBJ whole genome shotgun (WGS) entry which is preliminary data.</text>
</comment>
<reference evidence="2" key="1">
    <citation type="submission" date="2022-06" db="EMBL/GenBank/DDBJ databases">
        <title>Isolation of gut microbiota from human fecal samples.</title>
        <authorList>
            <person name="Pamer E.G."/>
            <person name="Barat B."/>
            <person name="Waligurski E."/>
            <person name="Medina S."/>
            <person name="Paddock L."/>
            <person name="Mostad J."/>
        </authorList>
    </citation>
    <scope>NUCLEOTIDE SEQUENCE</scope>
    <source>
        <strain evidence="2">DFI.5.57</strain>
    </source>
</reference>
<keyword evidence="1" id="KW-0812">Transmembrane</keyword>
<evidence type="ECO:0000313" key="2">
    <source>
        <dbReference type="EMBL" id="MCQ5152204.1"/>
    </source>
</evidence>
<dbReference type="RefSeq" id="WP_038672340.1">
    <property type="nucleotide sequence ID" value="NZ_HF545616.1"/>
</dbReference>
<keyword evidence="1" id="KW-1133">Transmembrane helix</keyword>
<sequence length="102" mass="11895">MNNENELHDVTFKIRYPSKKEKIIYAVKSILIDELTILAESIAIAAILCSFFSNEWSIPQKYNVFIVLLYVVFFVSQILILLRAALTGRYTLKEIIIRRVEK</sequence>
<dbReference type="EMBL" id="JAQMLU010000005">
    <property type="protein sequence ID" value="MDB8749659.1"/>
    <property type="molecule type" value="Genomic_DNA"/>
</dbReference>
<accession>A0AAW5KF76</accession>
<feature type="transmembrane region" description="Helical" evidence="1">
    <location>
        <begin position="30"/>
        <end position="53"/>
    </location>
</feature>
<dbReference type="EMBL" id="JANGCN010000004">
    <property type="protein sequence ID" value="MCQ5152204.1"/>
    <property type="molecule type" value="Genomic_DNA"/>
</dbReference>
<proteinExistence type="predicted"/>
<name>A0AAW5KF76_9FIRM</name>
<dbReference type="Proteomes" id="UP001206236">
    <property type="component" value="Unassembled WGS sequence"/>
</dbReference>
<evidence type="ECO:0000313" key="3">
    <source>
        <dbReference type="EMBL" id="MDB8749659.1"/>
    </source>
</evidence>
<evidence type="ECO:0000256" key="1">
    <source>
        <dbReference type="SAM" id="Phobius"/>
    </source>
</evidence>
<evidence type="ECO:0000313" key="4">
    <source>
        <dbReference type="Proteomes" id="UP001206236"/>
    </source>
</evidence>
<feature type="transmembrane region" description="Helical" evidence="1">
    <location>
        <begin position="65"/>
        <end position="86"/>
    </location>
</feature>
<organism evidence="2 4">
    <name type="scientific">Ruminococcus bicirculans</name>
    <name type="common">ex Wegman et al. 2014</name>
    <dbReference type="NCBI Taxonomy" id="1160721"/>
    <lineage>
        <taxon>Bacteria</taxon>
        <taxon>Bacillati</taxon>
        <taxon>Bacillota</taxon>
        <taxon>Clostridia</taxon>
        <taxon>Eubacteriales</taxon>
        <taxon>Oscillospiraceae</taxon>
        <taxon>Ruminococcus</taxon>
    </lineage>
</organism>
<protein>
    <submittedName>
        <fullName evidence="2">Uncharacterized protein</fullName>
    </submittedName>
</protein>
<gene>
    <name evidence="2" type="ORF">NE632_02700</name>
    <name evidence="3" type="ORF">PNW00_04265</name>
</gene>
<dbReference type="AlphaFoldDB" id="A0AAW5KF76"/>
<dbReference type="Proteomes" id="UP001213042">
    <property type="component" value="Unassembled WGS sequence"/>
</dbReference>
<keyword evidence="1" id="KW-0472">Membrane</keyword>